<comment type="caution">
    <text evidence="9">The sequence shown here is derived from an EMBL/GenBank/DDBJ whole genome shotgun (WGS) entry which is preliminary data.</text>
</comment>
<dbReference type="PROSITE" id="PS51294">
    <property type="entry name" value="HTH_MYB"/>
    <property type="match status" value="1"/>
</dbReference>
<evidence type="ECO:0000313" key="9">
    <source>
        <dbReference type="EMBL" id="GER52345.1"/>
    </source>
</evidence>
<evidence type="ECO:0000313" key="10">
    <source>
        <dbReference type="Proteomes" id="UP000325081"/>
    </source>
</evidence>
<dbReference type="PANTHER" id="PTHR31442">
    <property type="entry name" value="HOMEODOMAIN-LIKE SUPERFAMILY PROTEIN-RELATED"/>
    <property type="match status" value="1"/>
</dbReference>
<name>A0A5A7R3V7_STRAF</name>
<dbReference type="InterPro" id="IPR001789">
    <property type="entry name" value="Sig_transdc_resp-reg_receiver"/>
</dbReference>
<dbReference type="Gene3D" id="1.10.10.60">
    <property type="entry name" value="Homeodomain-like"/>
    <property type="match status" value="1"/>
</dbReference>
<evidence type="ECO:0000256" key="1">
    <source>
        <dbReference type="ARBA" id="ARBA00004123"/>
    </source>
</evidence>
<evidence type="ECO:0000256" key="3">
    <source>
        <dbReference type="ARBA" id="ARBA00023163"/>
    </source>
</evidence>
<feature type="domain" description="Response regulatory" evidence="7">
    <location>
        <begin position="1"/>
        <end position="78"/>
    </location>
</feature>
<keyword evidence="4" id="KW-0539">Nucleus</keyword>
<keyword evidence="2" id="KW-0805">Transcription regulation</keyword>
<dbReference type="Proteomes" id="UP000325081">
    <property type="component" value="Unassembled WGS sequence"/>
</dbReference>
<dbReference type="PROSITE" id="PS50110">
    <property type="entry name" value="RESPONSE_REGULATORY"/>
    <property type="match status" value="1"/>
</dbReference>
<evidence type="ECO:0000256" key="4">
    <source>
        <dbReference type="ARBA" id="ARBA00023242"/>
    </source>
</evidence>
<feature type="region of interest" description="Disordered" evidence="6">
    <location>
        <begin position="211"/>
        <end position="317"/>
    </location>
</feature>
<dbReference type="EMBL" id="BKCP01010292">
    <property type="protein sequence ID" value="GER52345.1"/>
    <property type="molecule type" value="Genomic_DNA"/>
</dbReference>
<dbReference type="GO" id="GO:0003677">
    <property type="term" value="F:DNA binding"/>
    <property type="evidence" value="ECO:0007669"/>
    <property type="project" value="InterPro"/>
</dbReference>
<evidence type="ECO:0000259" key="8">
    <source>
        <dbReference type="PROSITE" id="PS51294"/>
    </source>
</evidence>
<reference evidence="10" key="1">
    <citation type="journal article" date="2019" name="Curr. Biol.">
        <title>Genome Sequence of Striga asiatica Provides Insight into the Evolution of Plant Parasitism.</title>
        <authorList>
            <person name="Yoshida S."/>
            <person name="Kim S."/>
            <person name="Wafula E.K."/>
            <person name="Tanskanen J."/>
            <person name="Kim Y.M."/>
            <person name="Honaas L."/>
            <person name="Yang Z."/>
            <person name="Spallek T."/>
            <person name="Conn C.E."/>
            <person name="Ichihashi Y."/>
            <person name="Cheong K."/>
            <person name="Cui S."/>
            <person name="Der J.P."/>
            <person name="Gundlach H."/>
            <person name="Jiao Y."/>
            <person name="Hori C."/>
            <person name="Ishida J.K."/>
            <person name="Kasahara H."/>
            <person name="Kiba T."/>
            <person name="Kim M.S."/>
            <person name="Koo N."/>
            <person name="Laohavisit A."/>
            <person name="Lee Y.H."/>
            <person name="Lumba S."/>
            <person name="McCourt P."/>
            <person name="Mortimer J.C."/>
            <person name="Mutuku J.M."/>
            <person name="Nomura T."/>
            <person name="Sasaki-Sekimoto Y."/>
            <person name="Seto Y."/>
            <person name="Wang Y."/>
            <person name="Wakatake T."/>
            <person name="Sakakibara H."/>
            <person name="Demura T."/>
            <person name="Yamaguchi S."/>
            <person name="Yoneyama K."/>
            <person name="Manabe R.I."/>
            <person name="Nelson D.C."/>
            <person name="Schulman A.H."/>
            <person name="Timko M.P."/>
            <person name="dePamphilis C.W."/>
            <person name="Choi D."/>
            <person name="Shirasu K."/>
        </authorList>
    </citation>
    <scope>NUCLEOTIDE SEQUENCE [LARGE SCALE GENOMIC DNA]</scope>
    <source>
        <strain evidence="10">cv. UVA1</strain>
    </source>
</reference>
<organism evidence="9 10">
    <name type="scientific">Striga asiatica</name>
    <name type="common">Asiatic witchweed</name>
    <name type="synonym">Buchnera asiatica</name>
    <dbReference type="NCBI Taxonomy" id="4170"/>
    <lineage>
        <taxon>Eukaryota</taxon>
        <taxon>Viridiplantae</taxon>
        <taxon>Streptophyta</taxon>
        <taxon>Embryophyta</taxon>
        <taxon>Tracheophyta</taxon>
        <taxon>Spermatophyta</taxon>
        <taxon>Magnoliopsida</taxon>
        <taxon>eudicotyledons</taxon>
        <taxon>Gunneridae</taxon>
        <taxon>Pentapetalae</taxon>
        <taxon>asterids</taxon>
        <taxon>lamiids</taxon>
        <taxon>Lamiales</taxon>
        <taxon>Orobanchaceae</taxon>
        <taxon>Buchnereae</taxon>
        <taxon>Striga</taxon>
    </lineage>
</organism>
<dbReference type="OrthoDB" id="1675439at2759"/>
<gene>
    <name evidence="9" type="ORF">STAS_29795</name>
</gene>
<sequence>MLISGKGKFDVVIANINSPDLHGFKLLQQAVNMGLPTVVTSNDDNTYLAMKALESGAFLYVKKPLTIEILKCLWQHALREKTRMVRERDILMAANNNNGPINGVDIRNVEDPNDLEKMVMNKNKGKLKKNRERGGIEGLEQDHQNLRVTNNNNNVKRKMCTEWTQELHAKFMAAVEELGEGRCFPKEILELMNVPGLTRMQVASHLQKCRNDNWRSPLERKSQQSTQPESDDLNRPTHKPRKFGSKPVLKTCSGQSYGPEQRSEIQSENETPSDGTLATETPPLNGASNYHHFHQHYGPIGPGPGTIRAGSSSANHRHPADEFLSFQEVDCLIQNFSGFSHGTGLHYPSPAPGPYNFASTHQYEQVLINA</sequence>
<dbReference type="SUPFAM" id="SSF46689">
    <property type="entry name" value="Homeodomain-like"/>
    <property type="match status" value="1"/>
</dbReference>
<feature type="compositionally biased region" description="Polar residues" evidence="6">
    <location>
        <begin position="252"/>
        <end position="279"/>
    </location>
</feature>
<comment type="caution">
    <text evidence="5">Lacks conserved residue(s) required for the propagation of feature annotation.</text>
</comment>
<comment type="subcellular location">
    <subcellularLocation>
        <location evidence="1">Nucleus</location>
    </subcellularLocation>
</comment>
<keyword evidence="3" id="KW-0804">Transcription</keyword>
<dbReference type="InterPro" id="IPR001005">
    <property type="entry name" value="SANT/Myb"/>
</dbReference>
<evidence type="ECO:0000259" key="7">
    <source>
        <dbReference type="PROSITE" id="PS50110"/>
    </source>
</evidence>
<evidence type="ECO:0000256" key="2">
    <source>
        <dbReference type="ARBA" id="ARBA00023015"/>
    </source>
</evidence>
<dbReference type="AlphaFoldDB" id="A0A5A7R3V7"/>
<dbReference type="Pfam" id="PF00249">
    <property type="entry name" value="Myb_DNA-binding"/>
    <property type="match status" value="1"/>
</dbReference>
<dbReference type="PANTHER" id="PTHR31442:SF32">
    <property type="entry name" value="TWO-COMPONENT RESPONSE REGULATOR ORR21-LIKE"/>
    <property type="match status" value="1"/>
</dbReference>
<evidence type="ECO:0000256" key="6">
    <source>
        <dbReference type="SAM" id="MobiDB-lite"/>
    </source>
</evidence>
<dbReference type="GO" id="GO:0003700">
    <property type="term" value="F:DNA-binding transcription factor activity"/>
    <property type="evidence" value="ECO:0007669"/>
    <property type="project" value="InterPro"/>
</dbReference>
<accession>A0A5A7R3V7</accession>
<dbReference type="InterPro" id="IPR017930">
    <property type="entry name" value="Myb_dom"/>
</dbReference>
<dbReference type="NCBIfam" id="TIGR01557">
    <property type="entry name" value="myb_SHAQKYF"/>
    <property type="match status" value="1"/>
</dbReference>
<feature type="compositionally biased region" description="Basic and acidic residues" evidence="6">
    <location>
        <begin position="211"/>
        <end position="222"/>
    </location>
</feature>
<dbReference type="InterPro" id="IPR009057">
    <property type="entry name" value="Homeodomain-like_sf"/>
</dbReference>
<dbReference type="GO" id="GO:0005634">
    <property type="term" value="C:nucleus"/>
    <property type="evidence" value="ECO:0007669"/>
    <property type="project" value="UniProtKB-SubCell"/>
</dbReference>
<dbReference type="InterPro" id="IPR006447">
    <property type="entry name" value="Myb_dom_plants"/>
</dbReference>
<protein>
    <submittedName>
        <fullName evidence="9">Two-component response regulator ARR2</fullName>
    </submittedName>
</protein>
<proteinExistence type="predicted"/>
<dbReference type="Gene3D" id="3.40.50.2300">
    <property type="match status" value="1"/>
</dbReference>
<dbReference type="InterPro" id="IPR011006">
    <property type="entry name" value="CheY-like_superfamily"/>
</dbReference>
<feature type="domain" description="HTH myb-type" evidence="8">
    <location>
        <begin position="163"/>
        <end position="214"/>
    </location>
</feature>
<dbReference type="FunFam" id="1.10.10.60:FF:000007">
    <property type="entry name" value="Two-component response regulator"/>
    <property type="match status" value="1"/>
</dbReference>
<keyword evidence="10" id="KW-1185">Reference proteome</keyword>
<evidence type="ECO:0000256" key="5">
    <source>
        <dbReference type="PROSITE-ProRule" id="PRU00169"/>
    </source>
</evidence>
<dbReference type="InterPro" id="IPR044841">
    <property type="entry name" value="LUX/BOA-like"/>
</dbReference>
<dbReference type="GO" id="GO:0000160">
    <property type="term" value="P:phosphorelay signal transduction system"/>
    <property type="evidence" value="ECO:0007669"/>
    <property type="project" value="InterPro"/>
</dbReference>
<dbReference type="SUPFAM" id="SSF52172">
    <property type="entry name" value="CheY-like"/>
    <property type="match status" value="1"/>
</dbReference>